<evidence type="ECO:0000256" key="4">
    <source>
        <dbReference type="SAM" id="MobiDB-lite"/>
    </source>
</evidence>
<reference evidence="8 9" key="1">
    <citation type="journal article" date="2019" name="PLoS ONE">
        <title>Genomic analyses reveal an absence of contemporary introgressive admixture between fin whales and blue whales, despite known hybrids.</title>
        <authorList>
            <person name="Westbury M.V."/>
            <person name="Petersen B."/>
            <person name="Lorenzen E.D."/>
        </authorList>
    </citation>
    <scope>NUCLEOTIDE SEQUENCE [LARGE SCALE GENOMIC DNA]</scope>
    <source>
        <strain evidence="8">FinWhale-01</strain>
    </source>
</reference>
<dbReference type="InterPro" id="IPR035823">
    <property type="entry name" value="ARHGEF37_SH3_C1"/>
</dbReference>
<dbReference type="PROSITE" id="PS50010">
    <property type="entry name" value="DH_2"/>
    <property type="match status" value="1"/>
</dbReference>
<feature type="region of interest" description="Disordered" evidence="4">
    <location>
        <begin position="541"/>
        <end position="563"/>
    </location>
</feature>
<dbReference type="PROSITE" id="PS50002">
    <property type="entry name" value="SH3"/>
    <property type="match status" value="2"/>
</dbReference>
<feature type="domain" description="DH" evidence="6">
    <location>
        <begin position="30"/>
        <end position="213"/>
    </location>
</feature>
<dbReference type="PROSITE" id="PS51021">
    <property type="entry name" value="BAR"/>
    <property type="match status" value="1"/>
</dbReference>
<dbReference type="Gene3D" id="1.20.900.10">
    <property type="entry name" value="Dbl homology (DH) domain"/>
    <property type="match status" value="1"/>
</dbReference>
<dbReference type="CDD" id="cd00160">
    <property type="entry name" value="RhoGEF"/>
    <property type="match status" value="1"/>
</dbReference>
<comment type="caution">
    <text evidence="8">The sequence shown here is derived from an EMBL/GenBank/DDBJ whole genome shotgun (WGS) entry which is preliminary data.</text>
</comment>
<dbReference type="FunFam" id="2.30.30.40:FF:000174">
    <property type="entry name" value="rho guanine nucleotide exchange factor 37"/>
    <property type="match status" value="1"/>
</dbReference>
<proteinExistence type="predicted"/>
<dbReference type="EMBL" id="SGJD01004394">
    <property type="protein sequence ID" value="KAB0391625.1"/>
    <property type="molecule type" value="Genomic_DNA"/>
</dbReference>
<feature type="domain" description="BAR" evidence="7">
    <location>
        <begin position="214"/>
        <end position="420"/>
    </location>
</feature>
<dbReference type="Pfam" id="PF07653">
    <property type="entry name" value="SH3_2"/>
    <property type="match status" value="1"/>
</dbReference>
<dbReference type="Pfam" id="PF03114">
    <property type="entry name" value="BAR"/>
    <property type="match status" value="1"/>
</dbReference>
<dbReference type="InterPro" id="IPR051492">
    <property type="entry name" value="Dynamin-Rho_GEF"/>
</dbReference>
<dbReference type="InterPro" id="IPR000219">
    <property type="entry name" value="DH_dom"/>
</dbReference>
<dbReference type="PANTHER" id="PTHR22834:SF9">
    <property type="entry name" value="RHO GUANINE NUCLEOTIDE EXCHANGE FACTOR 37"/>
    <property type="match status" value="1"/>
</dbReference>
<dbReference type="AlphaFoldDB" id="A0A643BVL6"/>
<dbReference type="SUPFAM" id="SSF103657">
    <property type="entry name" value="BAR/IMD domain-like"/>
    <property type="match status" value="1"/>
</dbReference>
<dbReference type="PANTHER" id="PTHR22834">
    <property type="entry name" value="NUCLEAR FUSION PROTEIN FUS2"/>
    <property type="match status" value="1"/>
</dbReference>
<dbReference type="InterPro" id="IPR001452">
    <property type="entry name" value="SH3_domain"/>
</dbReference>
<dbReference type="GO" id="GO:0005737">
    <property type="term" value="C:cytoplasm"/>
    <property type="evidence" value="ECO:0007669"/>
    <property type="project" value="InterPro"/>
</dbReference>
<evidence type="ECO:0000259" key="5">
    <source>
        <dbReference type="PROSITE" id="PS50002"/>
    </source>
</evidence>
<keyword evidence="2" id="KW-0344">Guanine-nucleotide releasing factor</keyword>
<sequence length="708" mass="78709">MTDHGADELSSRTGSPDGEGRVPEERSLLHQSLAVRELIDTEVSYLHVLQLCASDIRSHLQQLPQGDLDVLFSNIDDIIKVNSKLLHDLQETAAREEEQVQLIGNLFLEFQEELEQVYKVYCASYEQALLLVETYRKEPQLQGEIQDTIEAVLPQAGPSGLSFLLVIPLQRITKYPLLLQKILENTLPDASAYPVLQRATSALQDVVTNINEYKRRKEVASKYTKVEQLSLWERLARINTHTLSKKTTRLSQLLKQEAGLVPKAFLRFRPQEYDLDIPGGPVVQYCYLARDLQLQAFPEFKQRLEALVWQPLCSLAKALAGPQNLIKKRLDKLLDFERVQEKLLEVGSMTYEEEAARHMYEALNSLLVAELPQFKQVAVRWLGQILCTFVTLQTDLAKQVLQRAEGSLAQLPHHHVSDPAFRKLVEDALGQTGHQLYSFQQNFEKVLPPPTTQPLLPGAERQVQALLSRYGPGKLYQVTSNISGSGTLDLTLPRGHIVALLQDKDTKGNSSRWLVDTGGHRGYVPAGKLELYHVVPREEELRGQAKPHSDSQRQTPEPTLAPVPSVPAVTQVVAVYPFVARSSHEVSLQAGQQVTVLEAQDKKGNPEWSLVEVNGQRGYVPSSFLARAPGPAGALLGAHVPRGLEAVTLAGKRSKEKVGVDGEISPGWGLPMGVGHPGEHYLCTVWLRGGTLESPEPPGLAVHFLRVV</sequence>
<dbReference type="SMART" id="SM00326">
    <property type="entry name" value="SH3"/>
    <property type="match status" value="2"/>
</dbReference>
<dbReference type="FunFam" id="1.20.900.10:FF:000029">
    <property type="entry name" value="Rho guanine nucleotide exchange factor 37"/>
    <property type="match status" value="1"/>
</dbReference>
<evidence type="ECO:0000313" key="8">
    <source>
        <dbReference type="EMBL" id="KAB0391625.1"/>
    </source>
</evidence>
<dbReference type="InterPro" id="IPR036028">
    <property type="entry name" value="SH3-like_dom_sf"/>
</dbReference>
<evidence type="ECO:0000259" key="6">
    <source>
        <dbReference type="PROSITE" id="PS50010"/>
    </source>
</evidence>
<dbReference type="SUPFAM" id="SSF50044">
    <property type="entry name" value="SH3-domain"/>
    <property type="match status" value="2"/>
</dbReference>
<dbReference type="SMART" id="SM00325">
    <property type="entry name" value="RhoGEF"/>
    <property type="match status" value="1"/>
</dbReference>
<keyword evidence="9" id="KW-1185">Reference proteome</keyword>
<evidence type="ECO:0000259" key="7">
    <source>
        <dbReference type="PROSITE" id="PS51021"/>
    </source>
</evidence>
<feature type="domain" description="SH3" evidence="5">
    <location>
        <begin position="471"/>
        <end position="534"/>
    </location>
</feature>
<organism evidence="8 9">
    <name type="scientific">Balaenoptera physalus</name>
    <name type="common">Fin whale</name>
    <name type="synonym">Balaena physalus</name>
    <dbReference type="NCBI Taxonomy" id="9770"/>
    <lineage>
        <taxon>Eukaryota</taxon>
        <taxon>Metazoa</taxon>
        <taxon>Chordata</taxon>
        <taxon>Craniata</taxon>
        <taxon>Vertebrata</taxon>
        <taxon>Euteleostomi</taxon>
        <taxon>Mammalia</taxon>
        <taxon>Eutheria</taxon>
        <taxon>Laurasiatheria</taxon>
        <taxon>Artiodactyla</taxon>
        <taxon>Whippomorpha</taxon>
        <taxon>Cetacea</taxon>
        <taxon>Mysticeti</taxon>
        <taxon>Balaenopteridae</taxon>
        <taxon>Balaenoptera</taxon>
    </lineage>
</organism>
<dbReference type="InterPro" id="IPR027267">
    <property type="entry name" value="AH/BAR_dom_sf"/>
</dbReference>
<evidence type="ECO:0000313" key="9">
    <source>
        <dbReference type="Proteomes" id="UP000437017"/>
    </source>
</evidence>
<evidence type="ECO:0008006" key="10">
    <source>
        <dbReference type="Google" id="ProtNLM"/>
    </source>
</evidence>
<evidence type="ECO:0000256" key="2">
    <source>
        <dbReference type="ARBA" id="ARBA00022658"/>
    </source>
</evidence>
<dbReference type="Gene3D" id="2.30.30.40">
    <property type="entry name" value="SH3 Domains"/>
    <property type="match status" value="2"/>
</dbReference>
<feature type="compositionally biased region" description="Basic and acidic residues" evidence="4">
    <location>
        <begin position="541"/>
        <end position="551"/>
    </location>
</feature>
<dbReference type="CDD" id="cd11799">
    <property type="entry name" value="SH3_ARHGEF37_C1"/>
    <property type="match status" value="1"/>
</dbReference>
<evidence type="ECO:0000256" key="1">
    <source>
        <dbReference type="ARBA" id="ARBA00022443"/>
    </source>
</evidence>
<feature type="region of interest" description="Disordered" evidence="4">
    <location>
        <begin position="1"/>
        <end position="24"/>
    </location>
</feature>
<dbReference type="CDD" id="cd11941">
    <property type="entry name" value="SH3_ARHGEF37_C2"/>
    <property type="match status" value="1"/>
</dbReference>
<evidence type="ECO:0000256" key="3">
    <source>
        <dbReference type="PROSITE-ProRule" id="PRU00192"/>
    </source>
</evidence>
<accession>A0A643BVL6</accession>
<dbReference type="SUPFAM" id="SSF48065">
    <property type="entry name" value="DBL homology domain (DH-domain)"/>
    <property type="match status" value="1"/>
</dbReference>
<dbReference type="InterPro" id="IPR004148">
    <property type="entry name" value="BAR_dom"/>
</dbReference>
<dbReference type="Gene3D" id="1.20.1270.60">
    <property type="entry name" value="Arfaptin homology (AH) domain/BAR domain"/>
    <property type="match status" value="1"/>
</dbReference>
<protein>
    <recommendedName>
        <fullName evidence="10">Rho guanine nucleotide exchange factor 37</fullName>
    </recommendedName>
</protein>
<dbReference type="InterPro" id="IPR035899">
    <property type="entry name" value="DBL_dom_sf"/>
</dbReference>
<dbReference type="OrthoDB" id="6244550at2759"/>
<gene>
    <name evidence="8" type="ORF">E2I00_002086</name>
</gene>
<dbReference type="InterPro" id="IPR035636">
    <property type="entry name" value="ARHGEF37_SH3_2"/>
</dbReference>
<dbReference type="Pfam" id="PF14604">
    <property type="entry name" value="SH3_9"/>
    <property type="match status" value="1"/>
</dbReference>
<feature type="domain" description="SH3" evidence="5">
    <location>
        <begin position="567"/>
        <end position="630"/>
    </location>
</feature>
<dbReference type="Proteomes" id="UP000437017">
    <property type="component" value="Unassembled WGS sequence"/>
</dbReference>
<dbReference type="FunFam" id="2.30.30.40:FF:000177">
    <property type="entry name" value="Rho guanine nucleotide exchange factor (GEF) 37"/>
    <property type="match status" value="1"/>
</dbReference>
<dbReference type="CDD" id="cd07589">
    <property type="entry name" value="BAR_DNMBP"/>
    <property type="match status" value="1"/>
</dbReference>
<dbReference type="GO" id="GO:0005085">
    <property type="term" value="F:guanyl-nucleotide exchange factor activity"/>
    <property type="evidence" value="ECO:0007669"/>
    <property type="project" value="UniProtKB-KW"/>
</dbReference>
<feature type="compositionally biased region" description="Basic and acidic residues" evidence="4">
    <location>
        <begin position="1"/>
        <end position="10"/>
    </location>
</feature>
<name>A0A643BVL6_BALPH</name>
<dbReference type="Pfam" id="PF00621">
    <property type="entry name" value="RhoGEF"/>
    <property type="match status" value="1"/>
</dbReference>
<keyword evidence="1 3" id="KW-0728">SH3 domain</keyword>